<proteinExistence type="predicted"/>
<gene>
    <name evidence="4" type="ORF">M9Y10_014860</name>
</gene>
<dbReference type="PROSITE" id="PS50021">
    <property type="entry name" value="CH"/>
    <property type="match status" value="2"/>
</dbReference>
<sequence length="1193" mass="139405">MIGIQTTNQNEIIAYTIWVNFYLQRKHIEIKDIFNDFKDGTNIIQLVELIYNEEIKDSWDSNPTSPKKMKENIKIAFNFLSSKNLHLYGISPDDIVNNKKNAILNLIWNLIEHSLIKSISYKNMTGKAALLLWCKEVTIKYTNVKIVDFSRSWINCLGFCAIINHFSPQSLDYFNCNEVRKPNNLKLFTTSLQKLGIVSFISPSNYNDINSEKIFMIQLSFLFNFFTKKDTPVIKVELKPIDMQKKQTFHQPTSQIQIADSPKPPITQNQNNETKKSPQSIIIPPPSGFIQKPSFQKLTHEMKQPSPQSKSQNDKANIIPPTSISPSSQDVKTFSGISQFKSQIPDAPIQKIHVDKSKFNFETICKEIINNENKINTNGKDIVIFLGRTQCGKSTSINCLLGAKYEITDDDKLKCQNEKQLDLAEIGKKNIGKSSTIIPKSYTISNDLVLLDTQGFFDTRESHDDQEVIGSLLLEIAIRNAKSVRAVCVIKWSDFESGISGMKQNGEIISRLFVNNENEMVPIFFLFNRFFCVNDSIYNNFLSKDTKRIDFVKERAKEKTKEIKKDLVESEEKQKDIEYFDLFDYNISKGNAGYIDVLKPKIIEATKKKLSDIPIISKDHIQVYRSSKVREVFNIHMVYKLTLNYQKMLQHLLSLKYPKTLFDSILKQIQTAVSIIAKQIEALSNTRYVDEFDISLFDKKEIEITESIEDCDSKISIIKDQIIQLENSNDENLSVNIQTIDNGIIQDLQNQKQKIEDNIQNLTRQISKITSNLENAKKKLDEFDKNYESALREKNLLLKDLEKDRDYAQKSIYDINHIIEDMNQKDPEPVFDKNYYAHRLFKETFWEVNFDKGIIYDYENPKEIITNRVKKEVIEVNNKQYHVKYVATQWINKKMYVDLKLYTWKKYKPDKISYLRTKQNELNSCLEQIKRDEVEINEIKEDLKAFTTSSQILRNVQLRNQKEIIQQKTQIENELSTQRELLINCKTQLENKTRKIEMIVKENQNKIEQIEMKKKSLQLLTQKREKLIKDKKVNEEKKIKSKKEHDENMNIEEEKKKQTQKRLSSFNQQLEKYQETIKKQSQILGKYYINKQYDIIEVNHLVIISKRLLANSILCNEIMKIQQIIKQASVCDTFNCEIINENSAINPELDQNIWLTNNITKQKTSIFCFIQEINNDLTIFDKWSAEVDLYETS</sequence>
<feature type="compositionally biased region" description="Basic and acidic residues" evidence="2">
    <location>
        <begin position="1038"/>
        <end position="1057"/>
    </location>
</feature>
<name>A0ABR2L0P9_9EUKA</name>
<feature type="coiled-coil region" evidence="1">
    <location>
        <begin position="745"/>
        <end position="804"/>
    </location>
</feature>
<evidence type="ECO:0000313" key="4">
    <source>
        <dbReference type="EMBL" id="KAK8896933.1"/>
    </source>
</evidence>
<dbReference type="SUPFAM" id="SSF52540">
    <property type="entry name" value="P-loop containing nucleoside triphosphate hydrolases"/>
    <property type="match status" value="1"/>
</dbReference>
<dbReference type="PANTHER" id="PTHR11915">
    <property type="entry name" value="SPECTRIN/FILAMIN RELATED CYTOSKELETAL PROTEIN"/>
    <property type="match status" value="1"/>
</dbReference>
<dbReference type="Gene3D" id="1.10.418.10">
    <property type="entry name" value="Calponin-like domain"/>
    <property type="match status" value="2"/>
</dbReference>
<dbReference type="InterPro" id="IPR036872">
    <property type="entry name" value="CH_dom_sf"/>
</dbReference>
<evidence type="ECO:0000313" key="5">
    <source>
        <dbReference type="Proteomes" id="UP001470230"/>
    </source>
</evidence>
<dbReference type="Proteomes" id="UP001470230">
    <property type="component" value="Unassembled WGS sequence"/>
</dbReference>
<dbReference type="InterPro" id="IPR001715">
    <property type="entry name" value="CH_dom"/>
</dbReference>
<feature type="compositionally biased region" description="Low complexity" evidence="2">
    <location>
        <begin position="318"/>
        <end position="328"/>
    </location>
</feature>
<feature type="coiled-coil region" evidence="1">
    <location>
        <begin position="915"/>
        <end position="942"/>
    </location>
</feature>
<feature type="domain" description="Calponin-homology (CH)" evidence="3">
    <location>
        <begin position="9"/>
        <end position="115"/>
    </location>
</feature>
<feature type="compositionally biased region" description="Polar residues" evidence="2">
    <location>
        <begin position="305"/>
        <end position="315"/>
    </location>
</feature>
<keyword evidence="1" id="KW-0175">Coiled coil</keyword>
<reference evidence="4 5" key="1">
    <citation type="submission" date="2024-04" db="EMBL/GenBank/DDBJ databases">
        <title>Tritrichomonas musculus Genome.</title>
        <authorList>
            <person name="Alves-Ferreira E."/>
            <person name="Grigg M."/>
            <person name="Lorenzi H."/>
            <person name="Galac M."/>
        </authorList>
    </citation>
    <scope>NUCLEOTIDE SEQUENCE [LARGE SCALE GENOMIC DNA]</scope>
    <source>
        <strain evidence="4 5">EAF2021</strain>
    </source>
</reference>
<organism evidence="4 5">
    <name type="scientific">Tritrichomonas musculus</name>
    <dbReference type="NCBI Taxonomy" id="1915356"/>
    <lineage>
        <taxon>Eukaryota</taxon>
        <taxon>Metamonada</taxon>
        <taxon>Parabasalia</taxon>
        <taxon>Tritrichomonadida</taxon>
        <taxon>Tritrichomonadidae</taxon>
        <taxon>Tritrichomonas</taxon>
    </lineage>
</organism>
<dbReference type="Pfam" id="PF00307">
    <property type="entry name" value="CH"/>
    <property type="match status" value="2"/>
</dbReference>
<feature type="region of interest" description="Disordered" evidence="2">
    <location>
        <begin position="1038"/>
        <end position="1058"/>
    </location>
</feature>
<comment type="caution">
    <text evidence="4">The sequence shown here is derived from an EMBL/GenBank/DDBJ whole genome shotgun (WGS) entry which is preliminary data.</text>
</comment>
<keyword evidence="5" id="KW-1185">Reference proteome</keyword>
<dbReference type="SMART" id="SM00033">
    <property type="entry name" value="CH"/>
    <property type="match status" value="2"/>
</dbReference>
<feature type="region of interest" description="Disordered" evidence="2">
    <location>
        <begin position="298"/>
        <end position="331"/>
    </location>
</feature>
<dbReference type="Gene3D" id="3.40.50.300">
    <property type="entry name" value="P-loop containing nucleotide triphosphate hydrolases"/>
    <property type="match status" value="1"/>
</dbReference>
<dbReference type="EMBL" id="JAPFFF010000002">
    <property type="protein sequence ID" value="KAK8896933.1"/>
    <property type="molecule type" value="Genomic_DNA"/>
</dbReference>
<evidence type="ECO:0000256" key="1">
    <source>
        <dbReference type="SAM" id="Coils"/>
    </source>
</evidence>
<feature type="region of interest" description="Disordered" evidence="2">
    <location>
        <begin position="246"/>
        <end position="286"/>
    </location>
</feature>
<feature type="domain" description="Calponin-homology (CH)" evidence="3">
    <location>
        <begin position="124"/>
        <end position="227"/>
    </location>
</feature>
<protein>
    <recommendedName>
        <fullName evidence="3">Calponin-homology (CH) domain-containing protein</fullName>
    </recommendedName>
</protein>
<dbReference type="InterPro" id="IPR027417">
    <property type="entry name" value="P-loop_NTPase"/>
</dbReference>
<evidence type="ECO:0000256" key="2">
    <source>
        <dbReference type="SAM" id="MobiDB-lite"/>
    </source>
</evidence>
<accession>A0ABR2L0P9</accession>
<evidence type="ECO:0000259" key="3">
    <source>
        <dbReference type="PROSITE" id="PS50021"/>
    </source>
</evidence>
<dbReference type="SUPFAM" id="SSF47576">
    <property type="entry name" value="Calponin-homology domain, CH-domain"/>
    <property type="match status" value="1"/>
</dbReference>
<feature type="compositionally biased region" description="Polar residues" evidence="2">
    <location>
        <begin position="249"/>
        <end position="258"/>
    </location>
</feature>